<dbReference type="InterPro" id="IPR008969">
    <property type="entry name" value="CarboxyPept-like_regulatory"/>
</dbReference>
<dbReference type="InterPro" id="IPR023997">
    <property type="entry name" value="TonB-dep_OMP_SusC/RagA_CS"/>
</dbReference>
<keyword evidence="4 8" id="KW-0812">Transmembrane</keyword>
<evidence type="ECO:0000256" key="7">
    <source>
        <dbReference type="ARBA" id="ARBA00023237"/>
    </source>
</evidence>
<evidence type="ECO:0000256" key="2">
    <source>
        <dbReference type="ARBA" id="ARBA00022448"/>
    </source>
</evidence>
<evidence type="ECO:0000313" key="13">
    <source>
        <dbReference type="Proteomes" id="UP000263900"/>
    </source>
</evidence>
<dbReference type="Pfam" id="PF00593">
    <property type="entry name" value="TonB_dep_Rec_b-barrel"/>
    <property type="match status" value="1"/>
</dbReference>
<keyword evidence="7 8" id="KW-0998">Cell outer membrane</keyword>
<dbReference type="InterPro" id="IPR023996">
    <property type="entry name" value="TonB-dep_OMP_SusC/RagA"/>
</dbReference>
<sequence>MNDVSLTLGATDGQRYCPLLRKIFVPLFILLSLFTVSPAGAQNTVQVSGRVTGENGQALARASVGVLGATGGVIADNNGRFTITAPPNGVLVVSAIGFATQEISINNKTTIDVVLISVNKMETEVVVIGYGAQRKKDVTGSTVSVKGETLSEIKAPNILNQLQGRAAGVDIVNNSSQIGTGGQIRIRGNRSITGNNDPLIVVDGMAYGGSLNDIPSDNIASLDVLKDASATAIYGSRGSNGVIIITTKRGSSQRPVTTLNSYIGISSPIDKYKLFNGQEYAKFKEDAAAGNSNSPNTNLYALTNTEKANLQKGVSTDWQDLLLTTGIRTGHDLGVRGGNERTQYAFGIGYYRETGVITDQELDRYSFNVNIDHKISERFKIGFTSFNTMVRSNRLGTNAYGSATRLGPLFKPYNDDGTINLKPASDQGVDAQQINPLTSIGNNDLIKAFQRRYQFQHNFYAEVKILQDLKFKTTFGYGWSQTFNSNYTGPNTVFNSNPTTAGSSLNQSNAEGWQYTINNSLEYNKSFAGKHRLQVQALQEVQKNYFQSQRVNGVGVPADFIQDYNLNLAYTLVAESNSAGYTESALIGYMGRAIYSFDDKYLLTATVRTDGASVLAPGKQWVTYPAVSAGWNLDREKFLANVDFINSLKLRAGWGISSNAGIGPYSTLGSLGSNFYNFGSGTVVGTNFVNGYLINTSPNPELTWEKTRGWNLGVDFSFFNSRLSGSIEYYRTNTSDILLQRNLPRSNGTNSILTNVGKTASYGMEFTLSSVNVKTASGFTWRTDVNAFFNREKITALQLGLQSDVNNGWFVGSPITTIYDVKKIGIWQTSEAAQAASYGVKPGDIKLEDLNKNNSIGQEDRQVVGNFQPDFVAGMTNHFEYKHFDLNVVLFGRFGQTVVVNYLAADGGGAGYPFFLNSRVNQLKVDYWTPTNPTNDFPQPDAGVDGLRFTSTLTYRDGSFIKIRAIDLGYNIPSKVFGRSGIQSIRAYVSAQNPFILWSPLVRDGLGIDPEGNGTGNSVGSTAGGGAPVQGRAITVGMGVPSTRQFIVGINMKF</sequence>
<keyword evidence="5 9" id="KW-0798">TonB box</keyword>
<name>A0A3B7MKD9_9BACT</name>
<reference evidence="12 13" key="1">
    <citation type="submission" date="2018-09" db="EMBL/GenBank/DDBJ databases">
        <title>Genome sequencing of strain 6GH32-13.</title>
        <authorList>
            <person name="Weon H.-Y."/>
            <person name="Heo J."/>
            <person name="Kwon S.-W."/>
        </authorList>
    </citation>
    <scope>NUCLEOTIDE SEQUENCE [LARGE SCALE GENOMIC DNA]</scope>
    <source>
        <strain evidence="12 13">5GH32-13</strain>
    </source>
</reference>
<dbReference type="Gene3D" id="2.40.170.20">
    <property type="entry name" value="TonB-dependent receptor, beta-barrel domain"/>
    <property type="match status" value="1"/>
</dbReference>
<evidence type="ECO:0000256" key="5">
    <source>
        <dbReference type="ARBA" id="ARBA00023077"/>
    </source>
</evidence>
<dbReference type="GO" id="GO:0009279">
    <property type="term" value="C:cell outer membrane"/>
    <property type="evidence" value="ECO:0007669"/>
    <property type="project" value="UniProtKB-SubCell"/>
</dbReference>
<dbReference type="SUPFAM" id="SSF56935">
    <property type="entry name" value="Porins"/>
    <property type="match status" value="1"/>
</dbReference>
<keyword evidence="12" id="KW-0675">Receptor</keyword>
<feature type="domain" description="TonB-dependent receptor-like beta-barrel" evidence="10">
    <location>
        <begin position="398"/>
        <end position="787"/>
    </location>
</feature>
<dbReference type="RefSeq" id="WP_119050004.1">
    <property type="nucleotide sequence ID" value="NZ_CP032157.1"/>
</dbReference>
<dbReference type="Pfam" id="PF07715">
    <property type="entry name" value="Plug"/>
    <property type="match status" value="1"/>
</dbReference>
<accession>A0A3B7MKD9</accession>
<evidence type="ECO:0000259" key="11">
    <source>
        <dbReference type="Pfam" id="PF07715"/>
    </source>
</evidence>
<evidence type="ECO:0000256" key="9">
    <source>
        <dbReference type="RuleBase" id="RU003357"/>
    </source>
</evidence>
<dbReference type="Pfam" id="PF13715">
    <property type="entry name" value="CarbopepD_reg_2"/>
    <property type="match status" value="1"/>
</dbReference>
<dbReference type="AlphaFoldDB" id="A0A3B7MKD9"/>
<dbReference type="PROSITE" id="PS52016">
    <property type="entry name" value="TONB_DEPENDENT_REC_3"/>
    <property type="match status" value="1"/>
</dbReference>
<dbReference type="InterPro" id="IPR039426">
    <property type="entry name" value="TonB-dep_rcpt-like"/>
</dbReference>
<dbReference type="InterPro" id="IPR000531">
    <property type="entry name" value="Beta-barrel_TonB"/>
</dbReference>
<evidence type="ECO:0000256" key="8">
    <source>
        <dbReference type="PROSITE-ProRule" id="PRU01360"/>
    </source>
</evidence>
<feature type="domain" description="TonB-dependent receptor plug" evidence="11">
    <location>
        <begin position="135"/>
        <end position="242"/>
    </location>
</feature>
<dbReference type="InterPro" id="IPR036942">
    <property type="entry name" value="Beta-barrel_TonB_sf"/>
</dbReference>
<dbReference type="KEGG" id="pseg:D3H65_09075"/>
<keyword evidence="3 8" id="KW-1134">Transmembrane beta strand</keyword>
<dbReference type="EMBL" id="CP032157">
    <property type="protein sequence ID" value="AXY74117.1"/>
    <property type="molecule type" value="Genomic_DNA"/>
</dbReference>
<evidence type="ECO:0000313" key="12">
    <source>
        <dbReference type="EMBL" id="AXY74117.1"/>
    </source>
</evidence>
<keyword evidence="2 8" id="KW-0813">Transport</keyword>
<comment type="similarity">
    <text evidence="8 9">Belongs to the TonB-dependent receptor family.</text>
</comment>
<dbReference type="InterPro" id="IPR012910">
    <property type="entry name" value="Plug_dom"/>
</dbReference>
<evidence type="ECO:0000256" key="6">
    <source>
        <dbReference type="ARBA" id="ARBA00023136"/>
    </source>
</evidence>
<evidence type="ECO:0000256" key="3">
    <source>
        <dbReference type="ARBA" id="ARBA00022452"/>
    </source>
</evidence>
<keyword evidence="6 8" id="KW-0472">Membrane</keyword>
<evidence type="ECO:0000259" key="10">
    <source>
        <dbReference type="Pfam" id="PF00593"/>
    </source>
</evidence>
<dbReference type="NCBIfam" id="TIGR04057">
    <property type="entry name" value="SusC_RagA_signa"/>
    <property type="match status" value="1"/>
</dbReference>
<evidence type="ECO:0000256" key="1">
    <source>
        <dbReference type="ARBA" id="ARBA00004571"/>
    </source>
</evidence>
<dbReference type="Gene3D" id="2.60.40.1120">
    <property type="entry name" value="Carboxypeptidase-like, regulatory domain"/>
    <property type="match status" value="1"/>
</dbReference>
<organism evidence="12 13">
    <name type="scientific">Paraflavitalea soli</name>
    <dbReference type="NCBI Taxonomy" id="2315862"/>
    <lineage>
        <taxon>Bacteria</taxon>
        <taxon>Pseudomonadati</taxon>
        <taxon>Bacteroidota</taxon>
        <taxon>Chitinophagia</taxon>
        <taxon>Chitinophagales</taxon>
        <taxon>Chitinophagaceae</taxon>
        <taxon>Paraflavitalea</taxon>
    </lineage>
</organism>
<comment type="subcellular location">
    <subcellularLocation>
        <location evidence="1 8">Cell outer membrane</location>
        <topology evidence="1 8">Multi-pass membrane protein</topology>
    </subcellularLocation>
</comment>
<dbReference type="SUPFAM" id="SSF49464">
    <property type="entry name" value="Carboxypeptidase regulatory domain-like"/>
    <property type="match status" value="1"/>
</dbReference>
<dbReference type="InterPro" id="IPR037066">
    <property type="entry name" value="Plug_dom_sf"/>
</dbReference>
<proteinExistence type="inferred from homology"/>
<protein>
    <submittedName>
        <fullName evidence="12">TonB-dependent receptor</fullName>
    </submittedName>
</protein>
<dbReference type="Gene3D" id="2.170.130.10">
    <property type="entry name" value="TonB-dependent receptor, plug domain"/>
    <property type="match status" value="1"/>
</dbReference>
<gene>
    <name evidence="12" type="ORF">D3H65_09075</name>
</gene>
<keyword evidence="13" id="KW-1185">Reference proteome</keyword>
<dbReference type="Proteomes" id="UP000263900">
    <property type="component" value="Chromosome"/>
</dbReference>
<evidence type="ECO:0000256" key="4">
    <source>
        <dbReference type="ARBA" id="ARBA00022692"/>
    </source>
</evidence>
<dbReference type="NCBIfam" id="TIGR04056">
    <property type="entry name" value="OMP_RagA_SusC"/>
    <property type="match status" value="1"/>
</dbReference>
<dbReference type="OrthoDB" id="9768177at2"/>